<dbReference type="PANTHER" id="PTHR31793">
    <property type="entry name" value="4-HYDROXYBENZOYL-COA THIOESTERASE FAMILY MEMBER"/>
    <property type="match status" value="1"/>
</dbReference>
<organism evidence="1 2">
    <name type="scientific">Pollutimonas subterranea</name>
    <dbReference type="NCBI Taxonomy" id="2045210"/>
    <lineage>
        <taxon>Bacteria</taxon>
        <taxon>Pseudomonadati</taxon>
        <taxon>Pseudomonadota</taxon>
        <taxon>Betaproteobacteria</taxon>
        <taxon>Burkholderiales</taxon>
        <taxon>Alcaligenaceae</taxon>
        <taxon>Pollutimonas</taxon>
    </lineage>
</organism>
<evidence type="ECO:0000313" key="1">
    <source>
        <dbReference type="EMBL" id="PLC51748.1"/>
    </source>
</evidence>
<dbReference type="Gene3D" id="3.10.129.10">
    <property type="entry name" value="Hotdog Thioesterase"/>
    <property type="match status" value="1"/>
</dbReference>
<protein>
    <submittedName>
        <fullName evidence="1">Thioesterase</fullName>
    </submittedName>
</protein>
<name>A0A2N4U9R9_9BURK</name>
<dbReference type="PANTHER" id="PTHR31793:SF24">
    <property type="entry name" value="LONG-CHAIN ACYL-COA THIOESTERASE FADM"/>
    <property type="match status" value="1"/>
</dbReference>
<dbReference type="EMBL" id="PDNW01000001">
    <property type="protein sequence ID" value="PLC51748.1"/>
    <property type="molecule type" value="Genomic_DNA"/>
</dbReference>
<dbReference type="CDD" id="cd00586">
    <property type="entry name" value="4HBT"/>
    <property type="match status" value="1"/>
</dbReference>
<gene>
    <name evidence="1" type="ORF">CR159_01615</name>
</gene>
<dbReference type="Proteomes" id="UP000234190">
    <property type="component" value="Unassembled WGS sequence"/>
</dbReference>
<dbReference type="Pfam" id="PF13279">
    <property type="entry name" value="4HBT_2"/>
    <property type="match status" value="1"/>
</dbReference>
<comment type="caution">
    <text evidence="1">The sequence shown here is derived from an EMBL/GenBank/DDBJ whole genome shotgun (WGS) entry which is preliminary data.</text>
</comment>
<dbReference type="AlphaFoldDB" id="A0A2N4U9R9"/>
<dbReference type="GO" id="GO:0047617">
    <property type="term" value="F:fatty acyl-CoA hydrolase activity"/>
    <property type="evidence" value="ECO:0007669"/>
    <property type="project" value="TreeGrafter"/>
</dbReference>
<proteinExistence type="predicted"/>
<reference evidence="1 2" key="1">
    <citation type="submission" date="2017-10" db="EMBL/GenBank/DDBJ databases">
        <title>Two draft genome sequences of Pusillimonas sp. strains isolated from a nitrate- and radionuclide-contaminated groundwater in Russia.</title>
        <authorList>
            <person name="Grouzdev D.S."/>
            <person name="Tourova T.P."/>
            <person name="Goeva M.A."/>
            <person name="Babich T.L."/>
            <person name="Sokolova D.S."/>
            <person name="Abdullin R."/>
            <person name="Poltaraus A.B."/>
            <person name="Toshchakov S.V."/>
            <person name="Nazina T.N."/>
        </authorList>
    </citation>
    <scope>NUCLEOTIDE SEQUENCE [LARGE SCALE GENOMIC DNA]</scope>
    <source>
        <strain evidence="1 2">JR1/69-3-13</strain>
    </source>
</reference>
<keyword evidence="2" id="KW-1185">Reference proteome</keyword>
<accession>A0A2N4U9R9</accession>
<dbReference type="SUPFAM" id="SSF54637">
    <property type="entry name" value="Thioesterase/thiol ester dehydrase-isomerase"/>
    <property type="match status" value="1"/>
</dbReference>
<evidence type="ECO:0000313" key="2">
    <source>
        <dbReference type="Proteomes" id="UP000234190"/>
    </source>
</evidence>
<dbReference type="OrthoDB" id="9799036at2"/>
<sequence length="146" mass="16006">MQLTEPSFAPMIGGAFHCALPIRWGDQDAQNHVNNTLYFQYFEEARMQLFQRAGISLPSSKVGVLAHTSCDFLKPLMYPATIVVTQILAKVGRSSMTVDTLIEREDEPGVAYAKGSYIIVGVDAATGKSCPWSDAELAQFAKLFIS</sequence>
<dbReference type="RefSeq" id="WP_102072235.1">
    <property type="nucleotide sequence ID" value="NZ_PDNW01000001.1"/>
</dbReference>
<dbReference type="InterPro" id="IPR050563">
    <property type="entry name" value="4-hydroxybenzoyl-CoA_TE"/>
</dbReference>
<dbReference type="InterPro" id="IPR029069">
    <property type="entry name" value="HotDog_dom_sf"/>
</dbReference>